<keyword evidence="3 5" id="KW-1133">Transmembrane helix</keyword>
<evidence type="ECO:0000256" key="1">
    <source>
        <dbReference type="ARBA" id="ARBA00004370"/>
    </source>
</evidence>
<name>A0A081KA87_9GAMM</name>
<evidence type="ECO:0000256" key="2">
    <source>
        <dbReference type="ARBA" id="ARBA00022692"/>
    </source>
</evidence>
<evidence type="ECO:0000256" key="4">
    <source>
        <dbReference type="ARBA" id="ARBA00023136"/>
    </source>
</evidence>
<comment type="subcellular location">
    <subcellularLocation>
        <location evidence="1">Membrane</location>
    </subcellularLocation>
</comment>
<evidence type="ECO:0000313" key="8">
    <source>
        <dbReference type="Proteomes" id="UP000027997"/>
    </source>
</evidence>
<evidence type="ECO:0000256" key="5">
    <source>
        <dbReference type="SAM" id="Phobius"/>
    </source>
</evidence>
<dbReference type="Pfam" id="PF04116">
    <property type="entry name" value="FA_hydroxylase"/>
    <property type="match status" value="1"/>
</dbReference>
<evidence type="ECO:0000313" key="7">
    <source>
        <dbReference type="EMBL" id="KEI71063.1"/>
    </source>
</evidence>
<dbReference type="GO" id="GO:0016020">
    <property type="term" value="C:membrane"/>
    <property type="evidence" value="ECO:0007669"/>
    <property type="project" value="UniProtKB-SubCell"/>
</dbReference>
<dbReference type="eggNOG" id="COG3000">
    <property type="taxonomic scope" value="Bacteria"/>
</dbReference>
<organism evidence="7 8">
    <name type="scientific">Endozoicomonas elysicola</name>
    <dbReference type="NCBI Taxonomy" id="305900"/>
    <lineage>
        <taxon>Bacteria</taxon>
        <taxon>Pseudomonadati</taxon>
        <taxon>Pseudomonadota</taxon>
        <taxon>Gammaproteobacteria</taxon>
        <taxon>Oceanospirillales</taxon>
        <taxon>Endozoicomonadaceae</taxon>
        <taxon>Endozoicomonas</taxon>
    </lineage>
</organism>
<gene>
    <name evidence="7" type="ORF">GV64_10180</name>
</gene>
<dbReference type="AlphaFoldDB" id="A0A081KA87"/>
<feature type="transmembrane region" description="Helical" evidence="5">
    <location>
        <begin position="20"/>
        <end position="44"/>
    </location>
</feature>
<protein>
    <recommendedName>
        <fullName evidence="6">Fatty acid hydroxylase domain-containing protein</fullName>
    </recommendedName>
</protein>
<keyword evidence="2 5" id="KW-0812">Transmembrane</keyword>
<evidence type="ECO:0000259" key="6">
    <source>
        <dbReference type="Pfam" id="PF04116"/>
    </source>
</evidence>
<feature type="transmembrane region" description="Helical" evidence="5">
    <location>
        <begin position="161"/>
        <end position="186"/>
    </location>
</feature>
<dbReference type="STRING" id="305900.GV64_10180"/>
<dbReference type="InterPro" id="IPR006694">
    <property type="entry name" value="Fatty_acid_hydroxylase"/>
</dbReference>
<dbReference type="GO" id="GO:0008610">
    <property type="term" value="P:lipid biosynthetic process"/>
    <property type="evidence" value="ECO:0007669"/>
    <property type="project" value="InterPro"/>
</dbReference>
<evidence type="ECO:0000256" key="3">
    <source>
        <dbReference type="ARBA" id="ARBA00022989"/>
    </source>
</evidence>
<reference evidence="7 8" key="1">
    <citation type="submission" date="2014-06" db="EMBL/GenBank/DDBJ databases">
        <title>Whole Genome Sequences of Three Symbiotic Endozoicomonas Bacteria.</title>
        <authorList>
            <person name="Neave M.J."/>
            <person name="Apprill A."/>
            <person name="Voolstra C.R."/>
        </authorList>
    </citation>
    <scope>NUCLEOTIDE SEQUENCE [LARGE SCALE GENOMIC DNA]</scope>
    <source>
        <strain evidence="7 8">DSM 22380</strain>
    </source>
</reference>
<feature type="domain" description="Fatty acid hydroxylase" evidence="6">
    <location>
        <begin position="111"/>
        <end position="242"/>
    </location>
</feature>
<dbReference type="EMBL" id="JOJP01000001">
    <property type="protein sequence ID" value="KEI71063.1"/>
    <property type="molecule type" value="Genomic_DNA"/>
</dbReference>
<accession>A0A081KA87</accession>
<dbReference type="PANTHER" id="PTHR11863">
    <property type="entry name" value="STEROL DESATURASE"/>
    <property type="match status" value="1"/>
</dbReference>
<dbReference type="RefSeq" id="WP_020585045.1">
    <property type="nucleotide sequence ID" value="NZ_JOJP01000001.1"/>
</dbReference>
<proteinExistence type="predicted"/>
<dbReference type="GO" id="GO:0016491">
    <property type="term" value="F:oxidoreductase activity"/>
    <property type="evidence" value="ECO:0007669"/>
    <property type="project" value="InterPro"/>
</dbReference>
<comment type="caution">
    <text evidence="7">The sequence shown here is derived from an EMBL/GenBank/DDBJ whole genome shotgun (WGS) entry which is preliminary data.</text>
</comment>
<keyword evidence="4 5" id="KW-0472">Membrane</keyword>
<feature type="transmembrane region" description="Helical" evidence="5">
    <location>
        <begin position="64"/>
        <end position="90"/>
    </location>
</feature>
<dbReference type="InterPro" id="IPR050307">
    <property type="entry name" value="Sterol_Desaturase_Related"/>
</dbReference>
<dbReference type="Proteomes" id="UP000027997">
    <property type="component" value="Unassembled WGS sequence"/>
</dbReference>
<dbReference type="GO" id="GO:0005506">
    <property type="term" value="F:iron ion binding"/>
    <property type="evidence" value="ECO:0007669"/>
    <property type="project" value="InterPro"/>
</dbReference>
<keyword evidence="8" id="KW-1185">Reference proteome</keyword>
<sequence>MDVFSPWQGFHNDPWFWQFPMATLIISMASFLTVATPWTIIAWLDPRSMRKYKIQQKPFEFKKYFWPSIARIIINNVILAGLLVVTWPLLKLTAVHNGELPSWYIIIAQLLFFVFLDDFLYYWMHRYMHENKWLLKHVHSVHHRIRNTCGINGNYMNWLEYVLTAGLTLVGPILLGAHIYVVWIWVVIRQMEGADGHIGYDVPWNPAHLFPVYKGPVYHDFHHAKFKGNYAGFLPYLDEYLGKTHIPAYLRYLKGRKAGLTAQQIEQQEIELRKSQRKRTCRTVSVGKPTHSSAEF</sequence>
<feature type="transmembrane region" description="Helical" evidence="5">
    <location>
        <begin position="102"/>
        <end position="123"/>
    </location>
</feature>